<keyword evidence="2" id="KW-1185">Reference proteome</keyword>
<dbReference type="Proteomes" id="UP000001520">
    <property type="component" value="Plasmid megaplasmid pDF308"/>
</dbReference>
<dbReference type="EMBL" id="AP011530">
    <property type="protein sequence ID" value="BAI81858.1"/>
    <property type="molecule type" value="Genomic_DNA"/>
</dbReference>
<keyword evidence="1" id="KW-0614">Plasmid</keyword>
<protein>
    <submittedName>
        <fullName evidence="1">Uncharacterized protein</fullName>
    </submittedName>
</protein>
<dbReference type="AlphaFoldDB" id="D3PF66"/>
<proteinExistence type="predicted"/>
<dbReference type="RefSeq" id="WP_013009070.1">
    <property type="nucleotide sequence ID" value="NC_013940.1"/>
</dbReference>
<dbReference type="KEGG" id="ddf:DEFDS_P238"/>
<geneLocation type="plasmid" evidence="1 2">
    <name>megaplasmid pDF308</name>
</geneLocation>
<evidence type="ECO:0000313" key="2">
    <source>
        <dbReference type="Proteomes" id="UP000001520"/>
    </source>
</evidence>
<evidence type="ECO:0000313" key="1">
    <source>
        <dbReference type="EMBL" id="BAI81858.1"/>
    </source>
</evidence>
<organism evidence="1 2">
    <name type="scientific">Deferribacter desulfuricans (strain DSM 14783 / JCM 11476 / NBRC 101012 / SSM1)</name>
    <dbReference type="NCBI Taxonomy" id="639282"/>
    <lineage>
        <taxon>Bacteria</taxon>
        <taxon>Pseudomonadati</taxon>
        <taxon>Deferribacterota</taxon>
        <taxon>Deferribacteres</taxon>
        <taxon>Deferribacterales</taxon>
        <taxon>Deferribacteraceae</taxon>
        <taxon>Deferribacter</taxon>
    </lineage>
</organism>
<name>D3PF66_DEFDS</name>
<gene>
    <name evidence="1" type="ordered locus">DEFDS_P238</name>
</gene>
<dbReference type="HOGENOM" id="CLU_1774320_0_0_0"/>
<accession>D3PF66</accession>
<reference evidence="1 2" key="1">
    <citation type="journal article" date="2010" name="DNA Res.">
        <title>Bacterial lifestyle in a deep-sea hydrothermal vent chimney revealed by the genome sequence of the thermophilic bacterium Deferribacter desulfuricans SSM1.</title>
        <authorList>
            <person name="Takaki Y."/>
            <person name="Shimamura S."/>
            <person name="Nakagawa S."/>
            <person name="Fukuhara Y."/>
            <person name="Horikawa H."/>
            <person name="Ankai A."/>
            <person name="Harada T."/>
            <person name="Hosoyama A."/>
            <person name="Oguchi A."/>
            <person name="Fukui S."/>
            <person name="Fujita N."/>
            <person name="Takami H."/>
            <person name="Takai K."/>
        </authorList>
    </citation>
    <scope>NUCLEOTIDE SEQUENCE [LARGE SCALE GENOMIC DNA]</scope>
    <source>
        <strain evidence="2">DSM 14783 / JCM 11476 / NBRC 101012 / SSM1</strain>
        <plasmid evidence="2">Plasmid megaplasmid pDF308</plasmid>
    </source>
</reference>
<sequence length="146" mass="17085">MGSNNSYQVNLNKSNNLDILSKVLEDIYKGNFIIKYMYGSRDTIVYQLKVNNVSDELFYFVIIYDRLNKSLVIDLNKSKLLARTIDKVYFLFAIDDILSMLYRGLKIYKKKLKDPNFITEIQKISAIENNKDISSYNIESNNLNNK</sequence>